<dbReference type="AlphaFoldDB" id="B8D588"/>
<dbReference type="EMBL" id="CP001140">
    <property type="protein sequence ID" value="ACL11269.1"/>
    <property type="molecule type" value="Genomic_DNA"/>
</dbReference>
<evidence type="ECO:0000313" key="2">
    <source>
        <dbReference type="Proteomes" id="UP000006903"/>
    </source>
</evidence>
<dbReference type="HOGENOM" id="CLU_2985507_0_0_2"/>
<organism evidence="1 2">
    <name type="scientific">Desulfurococcus amylolyticus (strain DSM 18924 / JCM 16383 / VKM B-2413 / 1221n)</name>
    <name type="common">Desulfurococcus kamchatkensis</name>
    <dbReference type="NCBI Taxonomy" id="490899"/>
    <lineage>
        <taxon>Archaea</taxon>
        <taxon>Thermoproteota</taxon>
        <taxon>Thermoprotei</taxon>
        <taxon>Desulfurococcales</taxon>
        <taxon>Desulfurococcaceae</taxon>
        <taxon>Desulfurococcus</taxon>
    </lineage>
</organism>
<protein>
    <submittedName>
        <fullName evidence="1">Uncharacterized protein</fullName>
    </submittedName>
</protein>
<dbReference type="KEGG" id="dka:DKAM_0943"/>
<gene>
    <name evidence="1" type="ordered locus">DKAM_0943</name>
</gene>
<accession>B8D588</accession>
<evidence type="ECO:0000313" key="1">
    <source>
        <dbReference type="EMBL" id="ACL11269.1"/>
    </source>
</evidence>
<name>B8D588_DESA1</name>
<reference evidence="1 2" key="1">
    <citation type="journal article" date="2009" name="J. Bacteriol.">
        <title>Complete genome sequence of the anaerobic, protein-degrading hyperthermophilic crenarchaeon Desulfurococcus kamchatkensis.</title>
        <authorList>
            <person name="Ravin N.V."/>
            <person name="Mardanov A.V."/>
            <person name="Beletsky A.V."/>
            <person name="Kublanov I.V."/>
            <person name="Kolganova T.V."/>
            <person name="Lebedinsky A.V."/>
            <person name="Chernyh N.A."/>
            <person name="Bonch-Osmolovskaya E.A."/>
            <person name="Skryabin K.G."/>
        </authorList>
    </citation>
    <scope>NUCLEOTIDE SEQUENCE [LARGE SCALE GENOMIC DNA]</scope>
    <source>
        <strain evidence="2">DSM 18924 / JCM 16383 / VKM B-2413 / 1221n</strain>
    </source>
</reference>
<proteinExistence type="predicted"/>
<dbReference type="Proteomes" id="UP000006903">
    <property type="component" value="Chromosome"/>
</dbReference>
<sequence>MIYLLSDFLVFMSSVVGLPEDWYLALRDLGGQTLYHKRCRCSRILYLEMIGVEKYVG</sequence>